<dbReference type="Gramene" id="ORUFI07G09470.1">
    <property type="protein sequence ID" value="ORUFI07G09470.1"/>
    <property type="gene ID" value="ORUFI07G09470"/>
</dbReference>
<keyword evidence="2" id="KW-1185">Reference proteome</keyword>
<dbReference type="AlphaFoldDB" id="A0A0E0Q6C6"/>
<name>A0A0E0Q6C6_ORYRU</name>
<evidence type="ECO:0000313" key="2">
    <source>
        <dbReference type="Proteomes" id="UP000008022"/>
    </source>
</evidence>
<proteinExistence type="predicted"/>
<sequence length="107" mass="10588">MASPSSLTADSVLEDTIKFITDAVRSSFNPGPGLQVDDGLTDAVTGNAADRAANAARTALALVLLGLFQSAPATDDVVSSAVPLSTPLTAAPPTTVVLASASAPPPE</sequence>
<reference evidence="1" key="2">
    <citation type="submission" date="2015-06" db="UniProtKB">
        <authorList>
            <consortium name="EnsemblPlants"/>
        </authorList>
    </citation>
    <scope>IDENTIFICATION</scope>
</reference>
<organism evidence="1 2">
    <name type="scientific">Oryza rufipogon</name>
    <name type="common">Brownbeard rice</name>
    <name type="synonym">Asian wild rice</name>
    <dbReference type="NCBI Taxonomy" id="4529"/>
    <lineage>
        <taxon>Eukaryota</taxon>
        <taxon>Viridiplantae</taxon>
        <taxon>Streptophyta</taxon>
        <taxon>Embryophyta</taxon>
        <taxon>Tracheophyta</taxon>
        <taxon>Spermatophyta</taxon>
        <taxon>Magnoliopsida</taxon>
        <taxon>Liliopsida</taxon>
        <taxon>Poales</taxon>
        <taxon>Poaceae</taxon>
        <taxon>BOP clade</taxon>
        <taxon>Oryzoideae</taxon>
        <taxon>Oryzeae</taxon>
        <taxon>Oryzinae</taxon>
        <taxon>Oryza</taxon>
    </lineage>
</organism>
<reference evidence="2" key="1">
    <citation type="submission" date="2013-06" db="EMBL/GenBank/DDBJ databases">
        <authorList>
            <person name="Zhao Q."/>
        </authorList>
    </citation>
    <scope>NUCLEOTIDE SEQUENCE</scope>
    <source>
        <strain evidence="2">cv. W1943</strain>
    </source>
</reference>
<accession>A0A0E0Q6C6</accession>
<protein>
    <submittedName>
        <fullName evidence="1">Uncharacterized protein</fullName>
    </submittedName>
</protein>
<dbReference type="Proteomes" id="UP000008022">
    <property type="component" value="Unassembled WGS sequence"/>
</dbReference>
<dbReference type="EnsemblPlants" id="ORUFI07G09470.1">
    <property type="protein sequence ID" value="ORUFI07G09470.1"/>
    <property type="gene ID" value="ORUFI07G09470"/>
</dbReference>
<dbReference type="HOGENOM" id="CLU_2214297_0_0_1"/>
<evidence type="ECO:0000313" key="1">
    <source>
        <dbReference type="EnsemblPlants" id="ORUFI07G09470.1"/>
    </source>
</evidence>